<dbReference type="AlphaFoldDB" id="A0A0K9NZ45"/>
<keyword evidence="2" id="KW-1185">Reference proteome</keyword>
<name>A0A0K9NZ45_ZOSMR</name>
<comment type="caution">
    <text evidence="1">The sequence shown here is derived from an EMBL/GenBank/DDBJ whole genome shotgun (WGS) entry which is preliminary data.</text>
</comment>
<accession>A0A0K9NZ45</accession>
<protein>
    <submittedName>
        <fullName evidence="1">Uncharacterized protein</fullName>
    </submittedName>
</protein>
<evidence type="ECO:0000313" key="1">
    <source>
        <dbReference type="EMBL" id="KMZ61215.1"/>
    </source>
</evidence>
<reference evidence="2" key="1">
    <citation type="journal article" date="2016" name="Nature">
        <title>The genome of the seagrass Zostera marina reveals angiosperm adaptation to the sea.</title>
        <authorList>
            <person name="Olsen J.L."/>
            <person name="Rouze P."/>
            <person name="Verhelst B."/>
            <person name="Lin Y.-C."/>
            <person name="Bayer T."/>
            <person name="Collen J."/>
            <person name="Dattolo E."/>
            <person name="De Paoli E."/>
            <person name="Dittami S."/>
            <person name="Maumus F."/>
            <person name="Michel G."/>
            <person name="Kersting A."/>
            <person name="Lauritano C."/>
            <person name="Lohaus R."/>
            <person name="Toepel M."/>
            <person name="Tonon T."/>
            <person name="Vanneste K."/>
            <person name="Amirebrahimi M."/>
            <person name="Brakel J."/>
            <person name="Bostroem C."/>
            <person name="Chovatia M."/>
            <person name="Grimwood J."/>
            <person name="Jenkins J.W."/>
            <person name="Jueterbock A."/>
            <person name="Mraz A."/>
            <person name="Stam W.T."/>
            <person name="Tice H."/>
            <person name="Bornberg-Bauer E."/>
            <person name="Green P.J."/>
            <person name="Pearson G.A."/>
            <person name="Procaccini G."/>
            <person name="Duarte C.M."/>
            <person name="Schmutz J."/>
            <person name="Reusch T.B.H."/>
            <person name="Van de Peer Y."/>
        </authorList>
    </citation>
    <scope>NUCLEOTIDE SEQUENCE [LARGE SCALE GENOMIC DNA]</scope>
    <source>
        <strain evidence="2">cv. Finnish</strain>
    </source>
</reference>
<dbReference type="Proteomes" id="UP000036987">
    <property type="component" value="Unassembled WGS sequence"/>
</dbReference>
<sequence>MVLGTISVTRHLSIIPTTSSLFSSSTIATACNFGFFSEKRRKFGGLGIRSSVDEREDGIESGSGKRRQAYRPSVIEMASTSSAVTNSSGSAAVTCTGSSNTMVVDRGFSADGEFPVWEKIGAIVTVDILGIRIRSYSLPPSSGRR</sequence>
<evidence type="ECO:0000313" key="2">
    <source>
        <dbReference type="Proteomes" id="UP000036987"/>
    </source>
</evidence>
<proteinExistence type="predicted"/>
<organism evidence="1 2">
    <name type="scientific">Zostera marina</name>
    <name type="common">Eelgrass</name>
    <dbReference type="NCBI Taxonomy" id="29655"/>
    <lineage>
        <taxon>Eukaryota</taxon>
        <taxon>Viridiplantae</taxon>
        <taxon>Streptophyta</taxon>
        <taxon>Embryophyta</taxon>
        <taxon>Tracheophyta</taxon>
        <taxon>Spermatophyta</taxon>
        <taxon>Magnoliopsida</taxon>
        <taxon>Liliopsida</taxon>
        <taxon>Zosteraceae</taxon>
        <taxon>Zostera</taxon>
    </lineage>
</organism>
<dbReference type="EMBL" id="LFYR01001517">
    <property type="protein sequence ID" value="KMZ61215.1"/>
    <property type="molecule type" value="Genomic_DNA"/>
</dbReference>
<gene>
    <name evidence="1" type="ORF">ZOSMA_543G00030</name>
</gene>